<evidence type="ECO:0000313" key="1">
    <source>
        <dbReference type="EMBL" id="AYD42638.1"/>
    </source>
</evidence>
<dbReference type="EMBL" id="CP032482">
    <property type="protein sequence ID" value="AYD42638.1"/>
    <property type="molecule type" value="Genomic_DNA"/>
</dbReference>
<dbReference type="Proteomes" id="UP000265864">
    <property type="component" value="Chromosome"/>
</dbReference>
<accession>A0A8D4N3H3</accession>
<sequence>MKILSYNPGHDGAFAYIEDGRLVFSIEAEKSSKYRHSLLSVPDVFDTLAELHAAPDVLCKGGWWPGDSPRGGDRVAEYRGSDHDRVIVSKKRLLGKTIDFFSSSHERSHLLCAFGMSILVATRHNPVIKEFDTRRIAAGKTKKVALTACIQKLVTIQNAMLKKNEAWDPLYHRHAS</sequence>
<name>A0A8D4N3H3_9GAMM</name>
<dbReference type="Gene3D" id="3.30.420.40">
    <property type="match status" value="1"/>
</dbReference>
<evidence type="ECO:0000313" key="2">
    <source>
        <dbReference type="Proteomes" id="UP000265864"/>
    </source>
</evidence>
<protein>
    <submittedName>
        <fullName evidence="1">Uncharacterized protein</fullName>
    </submittedName>
</protein>
<reference evidence="1 2" key="1">
    <citation type="submission" date="2018-09" db="EMBL/GenBank/DDBJ databases">
        <title>Yersinia kristensenii subsp. rochesterensis subsp. nov., Isolated from Human Feces.</title>
        <authorList>
            <person name="Cunningham S.A."/>
            <person name="Jeraldo P."/>
            <person name="Patel R."/>
        </authorList>
    </citation>
    <scope>NUCLEOTIDE SEQUENCE [LARGE SCALE GENOMIC DNA]</scope>
    <source>
        <strain evidence="1 2">ATCC BAA-2637</strain>
    </source>
</reference>
<organism evidence="1 2">
    <name type="scientific">Yersinia rochesterensis</name>
    <dbReference type="NCBI Taxonomy" id="1604335"/>
    <lineage>
        <taxon>Bacteria</taxon>
        <taxon>Pseudomonadati</taxon>
        <taxon>Pseudomonadota</taxon>
        <taxon>Gammaproteobacteria</taxon>
        <taxon>Enterobacterales</taxon>
        <taxon>Yersiniaceae</taxon>
        <taxon>Yersinia</taxon>
    </lineage>
</organism>
<dbReference type="AlphaFoldDB" id="A0A8D4N3H3"/>
<proteinExistence type="predicted"/>
<gene>
    <name evidence="1" type="ORF">DXZ79_02075</name>
</gene>